<feature type="region of interest" description="Disordered" evidence="1">
    <location>
        <begin position="842"/>
        <end position="880"/>
    </location>
</feature>
<sequence>MRDRGLSGRRRRPPFGFFSHCSCLCFCFWGGPRRRGSVAESGGAAEGLLLVGVGHEALVEQLAAGHEDGALAVLHLVGIVPHAHLVAGHVGRIDGQHEVAAVGQQAERLVERGLRQVAAQTDVDDRDAVVGQSLAAVHRVGVGGIDPLRIEVLLVEVAEVRGEEEGQLPLGLEVLHPGVGVGPERVEEFDDLLGRGEVGALVGLVVDALVIDELLDDLEESVEGVVARLGRGVADPHRGADVLGQCAAEELRLGLLELGAREVVQMQVGDGRDLLADHREIVGGGESHLGLHALQVDLLLELGRGGASRPSGVGVFLEDVALPVPQLDVGGGRHVVEDAHAQLPGRPSGQHRAEKDGLEFGAGVLLGIFDVVHGVKGFYGFLNCRAPGRSPVVALFPQPAGIFGIGAGVGRLHGVAVGGVLRREYPCRERFAAGLFGRGFGHLSAQLLPRVGVEDVAPLGERLPGAQADAAQQPLPSAGEVAGQCRDAARLIGHAVGQPRPDGLLGREPAAVAVVLGHQGFELPDRTTRPGGVEPGDACVGLPEQLDLCGELRGVAFGGADRVVDQVEGVGRDFAASGRGGLCDDRRGRGRVSVTAGGDAPRKGPEGVVNQQGVVHVASRRADLDDHLRALDPGDAPERLPEPFVGGHPAVGCLELPLFGDTDRPFDLDAAEVGPVVDLDFGFHGSAFEGFVECIPGLLVGAGEGFGRGMEGFAAGDSGALQPGYFVAYGGLLAAPGAQQPFAEEHLDGLDGRHSADAVGCGADHPFFDSCHFLLRVEWLCVERRLTLRRAGRTCSGPRRPRDRTPRCCGAWRGRSRGPCRCGIRSGYPGLRSQGRAARRIRRGRSAARARCAPGWPPSGPGGRSSGAVPGLRRGPRSRV</sequence>
<dbReference type="EMBL" id="BK032514">
    <property type="protein sequence ID" value="DAF45440.1"/>
    <property type="molecule type" value="Genomic_DNA"/>
</dbReference>
<reference evidence="2" key="1">
    <citation type="journal article" date="2021" name="Proc. Natl. Acad. Sci. U.S.A.">
        <title>A Catalog of Tens of Thousands of Viruses from Human Metagenomes Reveals Hidden Associations with Chronic Diseases.</title>
        <authorList>
            <person name="Tisza M.J."/>
            <person name="Buck C.B."/>
        </authorList>
    </citation>
    <scope>NUCLEOTIDE SEQUENCE</scope>
    <source>
        <strain evidence="2">CtBLh2</strain>
    </source>
</reference>
<proteinExistence type="predicted"/>
<protein>
    <submittedName>
        <fullName evidence="2">Uncharacterized protein</fullName>
    </submittedName>
</protein>
<evidence type="ECO:0000313" key="2">
    <source>
        <dbReference type="EMBL" id="DAF45440.1"/>
    </source>
</evidence>
<organism evidence="2">
    <name type="scientific">Siphoviridae sp. ctBLh2</name>
    <dbReference type="NCBI Taxonomy" id="2827803"/>
    <lineage>
        <taxon>Viruses</taxon>
        <taxon>Duplodnaviria</taxon>
        <taxon>Heunggongvirae</taxon>
        <taxon>Uroviricota</taxon>
        <taxon>Caudoviricetes</taxon>
    </lineage>
</organism>
<accession>A0A8S5S3E5</accession>
<evidence type="ECO:0000256" key="1">
    <source>
        <dbReference type="SAM" id="MobiDB-lite"/>
    </source>
</evidence>
<name>A0A8S5S3E5_9CAUD</name>